<organism evidence="3 4">
    <name type="scientific">Citrus x changshan-huyou</name>
    <dbReference type="NCBI Taxonomy" id="2935761"/>
    <lineage>
        <taxon>Eukaryota</taxon>
        <taxon>Viridiplantae</taxon>
        <taxon>Streptophyta</taxon>
        <taxon>Embryophyta</taxon>
        <taxon>Tracheophyta</taxon>
        <taxon>Spermatophyta</taxon>
        <taxon>Magnoliopsida</taxon>
        <taxon>eudicotyledons</taxon>
        <taxon>Gunneridae</taxon>
        <taxon>Pentapetalae</taxon>
        <taxon>rosids</taxon>
        <taxon>malvids</taxon>
        <taxon>Sapindales</taxon>
        <taxon>Rutaceae</taxon>
        <taxon>Aurantioideae</taxon>
        <taxon>Citrus</taxon>
    </lineage>
</organism>
<keyword evidence="2" id="KW-0732">Signal</keyword>
<feature type="compositionally biased region" description="Basic and acidic residues" evidence="1">
    <location>
        <begin position="98"/>
        <end position="107"/>
    </location>
</feature>
<reference evidence="3 4" key="1">
    <citation type="submission" date="2024-05" db="EMBL/GenBank/DDBJ databases">
        <title>Haplotype-resolved chromosome-level genome assembly of Huyou (Citrus changshanensis).</title>
        <authorList>
            <person name="Miao C."/>
            <person name="Chen W."/>
            <person name="Wu Y."/>
            <person name="Wang L."/>
            <person name="Zhao S."/>
            <person name="Grierson D."/>
            <person name="Xu C."/>
            <person name="Chen K."/>
        </authorList>
    </citation>
    <scope>NUCLEOTIDE SEQUENCE [LARGE SCALE GENOMIC DNA]</scope>
    <source>
        <strain evidence="3">01-14</strain>
        <tissue evidence="3">Leaf</tissue>
    </source>
</reference>
<evidence type="ECO:0000256" key="1">
    <source>
        <dbReference type="SAM" id="MobiDB-lite"/>
    </source>
</evidence>
<gene>
    <name evidence="3" type="ORF">WN944_019514</name>
</gene>
<name>A0AAP0LVM4_9ROSI</name>
<feature type="chain" id="PRO_5042913214" evidence="2">
    <location>
        <begin position="27"/>
        <end position="107"/>
    </location>
</feature>
<dbReference type="Proteomes" id="UP001428341">
    <property type="component" value="Unassembled WGS sequence"/>
</dbReference>
<accession>A0AAP0LVM4</accession>
<comment type="caution">
    <text evidence="3">The sequence shown here is derived from an EMBL/GenBank/DDBJ whole genome shotgun (WGS) entry which is preliminary data.</text>
</comment>
<protein>
    <submittedName>
        <fullName evidence="3">Uncharacterized protein</fullName>
    </submittedName>
</protein>
<feature type="region of interest" description="Disordered" evidence="1">
    <location>
        <begin position="75"/>
        <end position="107"/>
    </location>
</feature>
<sequence>MAVSKFTSWLMTLAIVSLLFVNNVNASNQVKKQAKNYCQIWGITIPFCQPAEAAVTTTNKAGTLEHGIGYVDYKKLKEASQNRNPRNRNRKQPNPYELHPRMHHELA</sequence>
<dbReference type="EMBL" id="JBCGBO010000007">
    <property type="protein sequence ID" value="KAK9188115.1"/>
    <property type="molecule type" value="Genomic_DNA"/>
</dbReference>
<evidence type="ECO:0000313" key="4">
    <source>
        <dbReference type="Proteomes" id="UP001428341"/>
    </source>
</evidence>
<dbReference type="AlphaFoldDB" id="A0AAP0LVM4"/>
<feature type="signal peptide" evidence="2">
    <location>
        <begin position="1"/>
        <end position="26"/>
    </location>
</feature>
<keyword evidence="4" id="KW-1185">Reference proteome</keyword>
<evidence type="ECO:0000256" key="2">
    <source>
        <dbReference type="SAM" id="SignalP"/>
    </source>
</evidence>
<proteinExistence type="predicted"/>
<evidence type="ECO:0000313" key="3">
    <source>
        <dbReference type="EMBL" id="KAK9188115.1"/>
    </source>
</evidence>